<protein>
    <recommendedName>
        <fullName evidence="6">MADS-box domain-containing protein</fullName>
    </recommendedName>
</protein>
<evidence type="ECO:0000259" key="6">
    <source>
        <dbReference type="PROSITE" id="PS50066"/>
    </source>
</evidence>
<dbReference type="PANTHER" id="PTHR11945:SF176">
    <property type="entry name" value="MADS-BOX TRANSCRIPTION FACTOR FAMILY PROTEIN"/>
    <property type="match status" value="1"/>
</dbReference>
<dbReference type="Gene3D" id="3.40.1810.10">
    <property type="entry name" value="Transcription factor, MADS-box"/>
    <property type="match status" value="1"/>
</dbReference>
<sequence>MGRAKLNMELIADKKSRNTTFNNRKEGLFKKIYELKTLCDVNACMIIYGPKQETGFTQPEIWPPSIDEVRGFITDVYKPTANKDSGSNKTVGLRDFYNGRKRKIEVDLARLRKKNMEAKYPTRPEVMNIMTEVDLRGLAASLRNKSDYVKSRIEFMKRNNKESSMNLMNNNGLVQYYPTIDPHQDLHNSANQMFFMNVQLGAGPGFYEMMSQGPKPLARYYDTSLPVQGAVPYMHMMPAVAVPPQWPELQWTKLENDGGDVQGQDNVVTHYNQYQMNHERIRYYNE</sequence>
<keyword evidence="4" id="KW-0804">Transcription</keyword>
<evidence type="ECO:0000256" key="3">
    <source>
        <dbReference type="ARBA" id="ARBA00023125"/>
    </source>
</evidence>
<keyword evidence="5" id="KW-0539">Nucleus</keyword>
<comment type="subcellular location">
    <subcellularLocation>
        <location evidence="1">Nucleus</location>
    </subcellularLocation>
</comment>
<organism evidence="7 8">
    <name type="scientific">Castilleja foliolosa</name>
    <dbReference type="NCBI Taxonomy" id="1961234"/>
    <lineage>
        <taxon>Eukaryota</taxon>
        <taxon>Viridiplantae</taxon>
        <taxon>Streptophyta</taxon>
        <taxon>Embryophyta</taxon>
        <taxon>Tracheophyta</taxon>
        <taxon>Spermatophyta</taxon>
        <taxon>Magnoliopsida</taxon>
        <taxon>eudicotyledons</taxon>
        <taxon>Gunneridae</taxon>
        <taxon>Pentapetalae</taxon>
        <taxon>asterids</taxon>
        <taxon>lamiids</taxon>
        <taxon>Lamiales</taxon>
        <taxon>Orobanchaceae</taxon>
        <taxon>Pedicularideae</taxon>
        <taxon>Castillejinae</taxon>
        <taxon>Castilleja</taxon>
    </lineage>
</organism>
<evidence type="ECO:0000256" key="2">
    <source>
        <dbReference type="ARBA" id="ARBA00023015"/>
    </source>
</evidence>
<evidence type="ECO:0000256" key="4">
    <source>
        <dbReference type="ARBA" id="ARBA00023163"/>
    </source>
</evidence>
<dbReference type="Proteomes" id="UP001632038">
    <property type="component" value="Unassembled WGS sequence"/>
</dbReference>
<feature type="domain" description="MADS-box" evidence="6">
    <location>
        <begin position="1"/>
        <end position="51"/>
    </location>
</feature>
<dbReference type="InterPro" id="IPR002100">
    <property type="entry name" value="TF_MADSbox"/>
</dbReference>
<dbReference type="PRINTS" id="PR00404">
    <property type="entry name" value="MADSDOMAIN"/>
</dbReference>
<keyword evidence="8" id="KW-1185">Reference proteome</keyword>
<dbReference type="GO" id="GO:0003677">
    <property type="term" value="F:DNA binding"/>
    <property type="evidence" value="ECO:0007669"/>
    <property type="project" value="UniProtKB-KW"/>
</dbReference>
<name>A0ABD3BJF8_9LAMI</name>
<dbReference type="SMART" id="SM00432">
    <property type="entry name" value="MADS"/>
    <property type="match status" value="1"/>
</dbReference>
<evidence type="ECO:0000313" key="7">
    <source>
        <dbReference type="EMBL" id="KAL3617555.1"/>
    </source>
</evidence>
<proteinExistence type="predicted"/>
<dbReference type="AlphaFoldDB" id="A0ABD3BJF8"/>
<dbReference type="Pfam" id="PF00319">
    <property type="entry name" value="SRF-TF"/>
    <property type="match status" value="1"/>
</dbReference>
<dbReference type="SUPFAM" id="SSF55455">
    <property type="entry name" value="SRF-like"/>
    <property type="match status" value="1"/>
</dbReference>
<dbReference type="InterPro" id="IPR033897">
    <property type="entry name" value="SRF-like_MADS-box"/>
</dbReference>
<dbReference type="PANTHER" id="PTHR11945">
    <property type="entry name" value="MADS BOX PROTEIN"/>
    <property type="match status" value="1"/>
</dbReference>
<reference evidence="8" key="1">
    <citation type="journal article" date="2024" name="IScience">
        <title>Strigolactones Initiate the Formation of Haustorium-like Structures in Castilleja.</title>
        <authorList>
            <person name="Buerger M."/>
            <person name="Peterson D."/>
            <person name="Chory J."/>
        </authorList>
    </citation>
    <scope>NUCLEOTIDE SEQUENCE [LARGE SCALE GENOMIC DNA]</scope>
</reference>
<keyword evidence="2" id="KW-0805">Transcription regulation</keyword>
<accession>A0ABD3BJF8</accession>
<dbReference type="PROSITE" id="PS50066">
    <property type="entry name" value="MADS_BOX_2"/>
    <property type="match status" value="1"/>
</dbReference>
<comment type="caution">
    <text evidence="7">The sequence shown here is derived from an EMBL/GenBank/DDBJ whole genome shotgun (WGS) entry which is preliminary data.</text>
</comment>
<dbReference type="GO" id="GO:0005634">
    <property type="term" value="C:nucleus"/>
    <property type="evidence" value="ECO:0007669"/>
    <property type="project" value="UniProtKB-SubCell"/>
</dbReference>
<evidence type="ECO:0000256" key="1">
    <source>
        <dbReference type="ARBA" id="ARBA00004123"/>
    </source>
</evidence>
<dbReference type="CDD" id="cd00266">
    <property type="entry name" value="MADS_SRF_like"/>
    <property type="match status" value="1"/>
</dbReference>
<keyword evidence="3" id="KW-0238">DNA-binding</keyword>
<gene>
    <name evidence="7" type="ORF">CASFOL_037876</name>
</gene>
<evidence type="ECO:0000256" key="5">
    <source>
        <dbReference type="ARBA" id="ARBA00023242"/>
    </source>
</evidence>
<dbReference type="InterPro" id="IPR036879">
    <property type="entry name" value="TF_MADSbox_sf"/>
</dbReference>
<evidence type="ECO:0000313" key="8">
    <source>
        <dbReference type="Proteomes" id="UP001632038"/>
    </source>
</evidence>
<dbReference type="EMBL" id="JAVIJP010000081">
    <property type="protein sequence ID" value="KAL3617555.1"/>
    <property type="molecule type" value="Genomic_DNA"/>
</dbReference>